<feature type="transmembrane region" description="Helical" evidence="1">
    <location>
        <begin position="6"/>
        <end position="24"/>
    </location>
</feature>
<keyword evidence="1" id="KW-1133">Transmembrane helix</keyword>
<gene>
    <name evidence="2" type="ORF">SAMN05421543_1405</name>
</gene>
<feature type="transmembrane region" description="Helical" evidence="1">
    <location>
        <begin position="36"/>
        <end position="54"/>
    </location>
</feature>
<dbReference type="STRING" id="392015.SAMN05421543_1405"/>
<dbReference type="OrthoDB" id="2376773at2"/>
<feature type="transmembrane region" description="Helical" evidence="1">
    <location>
        <begin position="60"/>
        <end position="80"/>
    </location>
</feature>
<name>A0A1I7LDX1_9BACL</name>
<evidence type="ECO:0000313" key="2">
    <source>
        <dbReference type="EMBL" id="SFV07890.1"/>
    </source>
</evidence>
<organism evidence="2 3">
    <name type="scientific">Alicyclobacillus macrosporangiidus</name>
    <dbReference type="NCBI Taxonomy" id="392015"/>
    <lineage>
        <taxon>Bacteria</taxon>
        <taxon>Bacillati</taxon>
        <taxon>Bacillota</taxon>
        <taxon>Bacilli</taxon>
        <taxon>Bacillales</taxon>
        <taxon>Alicyclobacillaceae</taxon>
        <taxon>Alicyclobacillus</taxon>
    </lineage>
</organism>
<reference evidence="3" key="1">
    <citation type="submission" date="2016-10" db="EMBL/GenBank/DDBJ databases">
        <authorList>
            <person name="Varghese N."/>
        </authorList>
    </citation>
    <scope>NUCLEOTIDE SEQUENCE [LARGE SCALE GENOMIC DNA]</scope>
    <source>
        <strain evidence="3">DSM 17980</strain>
    </source>
</reference>
<keyword evidence="3" id="KW-1185">Reference proteome</keyword>
<dbReference type="EMBL" id="FPBV01000040">
    <property type="protein sequence ID" value="SFV07890.1"/>
    <property type="molecule type" value="Genomic_DNA"/>
</dbReference>
<protein>
    <submittedName>
        <fullName evidence="2">Uncharacterized protein</fullName>
    </submittedName>
</protein>
<dbReference type="RefSeq" id="WP_074956595.1">
    <property type="nucleotide sequence ID" value="NZ_FPBV01000040.1"/>
</dbReference>
<sequence length="83" mass="9089">MVVLAWIGQILLFFIAWKALHWAVVGAKPWLGPSPLIREVVVNVVMAVLLLIILHSVGSVWWAMLFIGAIIGVITGQMALRSS</sequence>
<keyword evidence="1" id="KW-0812">Transmembrane</keyword>
<evidence type="ECO:0000256" key="1">
    <source>
        <dbReference type="SAM" id="Phobius"/>
    </source>
</evidence>
<dbReference type="Proteomes" id="UP000183508">
    <property type="component" value="Unassembled WGS sequence"/>
</dbReference>
<accession>A0A1I7LDX1</accession>
<evidence type="ECO:0000313" key="3">
    <source>
        <dbReference type="Proteomes" id="UP000183508"/>
    </source>
</evidence>
<keyword evidence="1" id="KW-0472">Membrane</keyword>
<proteinExistence type="predicted"/>
<dbReference type="AlphaFoldDB" id="A0A1I7LDX1"/>